<dbReference type="Proteomes" id="UP001220610">
    <property type="component" value="Chromosome"/>
</dbReference>
<dbReference type="Pfam" id="PF13173">
    <property type="entry name" value="AAA_14"/>
    <property type="match status" value="1"/>
</dbReference>
<sequence length="434" mass="49262">MKRHQLSYLQSWKNSQSRKPLIIRGARQVGKTWLMKEFGSKEYENTAYVNLESNATLRAVFTGDFDINRILTAIRIETGETVAPGKTLLILDEIQEAPAALTSLKYFYENAPEYHVIAAGSLLGVALNANTSFPVGKVDFIDLYPFSFIEFLEAVNEKALADLLKSHDWTLINSFADRYIDWLKQYYYVGGMPEVVGTFASRKDFDEIRAIQKRILTAYEQDFSKHAPNEIVPRIRMLWNSIPAQLAKENRKFIYGLLRQGARAKDYELAMSWLIDCGLIHKVNNVSKPAIPLKAYEDFQVFKLFLVDIGLLAAMTDLDVKTLLEGNDIFEEFKGALTEQYVLQQLITGLDAGVYYWSPNNVRSEIDFLIQVAGQVIPIEVKAAENLQAKSLKVYTDKFSPSTALRASMSTYRKKTWLTNLPLYAISELAAVLN</sequence>
<dbReference type="EMBL" id="CP119311">
    <property type="protein sequence ID" value="WEK37019.1"/>
    <property type="molecule type" value="Genomic_DNA"/>
</dbReference>
<evidence type="ECO:0000313" key="3">
    <source>
        <dbReference type="EMBL" id="WEK37019.1"/>
    </source>
</evidence>
<dbReference type="PANTHER" id="PTHR33295">
    <property type="entry name" value="ATPASE"/>
    <property type="match status" value="1"/>
</dbReference>
<keyword evidence="3" id="KW-0547">Nucleotide-binding</keyword>
<feature type="domain" description="AAA" evidence="1">
    <location>
        <begin position="18"/>
        <end position="152"/>
    </location>
</feature>
<dbReference type="AlphaFoldDB" id="A0AAJ5WVN9"/>
<dbReference type="InterPro" id="IPR025420">
    <property type="entry name" value="DUF4143"/>
</dbReference>
<keyword evidence="3" id="KW-0067">ATP-binding</keyword>
<evidence type="ECO:0000313" key="4">
    <source>
        <dbReference type="Proteomes" id="UP001220610"/>
    </source>
</evidence>
<evidence type="ECO:0000259" key="2">
    <source>
        <dbReference type="Pfam" id="PF13635"/>
    </source>
</evidence>
<dbReference type="SUPFAM" id="SSF52540">
    <property type="entry name" value="P-loop containing nucleoside triphosphate hydrolases"/>
    <property type="match status" value="1"/>
</dbReference>
<reference evidence="3" key="1">
    <citation type="submission" date="2023-03" db="EMBL/GenBank/DDBJ databases">
        <title>Andean soil-derived lignocellulolytic bacterial consortium as a source of novel taxa and putative plastic-active enzymes.</title>
        <authorList>
            <person name="Diaz-Garcia L."/>
            <person name="Chuvochina M."/>
            <person name="Feuerriegel G."/>
            <person name="Bunk B."/>
            <person name="Sproer C."/>
            <person name="Streit W.R."/>
            <person name="Rodriguez L.M."/>
            <person name="Overmann J."/>
            <person name="Jimenez D.J."/>
        </authorList>
    </citation>
    <scope>NUCLEOTIDE SEQUENCE</scope>
    <source>
        <strain evidence="3">MAG 7</strain>
    </source>
</reference>
<dbReference type="Pfam" id="PF13635">
    <property type="entry name" value="DUF4143"/>
    <property type="match status" value="1"/>
</dbReference>
<feature type="domain" description="DUF4143" evidence="2">
    <location>
        <begin position="220"/>
        <end position="383"/>
    </location>
</feature>
<gene>
    <name evidence="3" type="ORF">P0Y53_05850</name>
</gene>
<dbReference type="InterPro" id="IPR027417">
    <property type="entry name" value="P-loop_NTPase"/>
</dbReference>
<organism evidence="3 4">
    <name type="scientific">Candidatus Pseudobacter hemicellulosilyticus</name>
    <dbReference type="NCBI Taxonomy" id="3121375"/>
    <lineage>
        <taxon>Bacteria</taxon>
        <taxon>Pseudomonadati</taxon>
        <taxon>Bacteroidota</taxon>
        <taxon>Chitinophagia</taxon>
        <taxon>Chitinophagales</taxon>
        <taxon>Chitinophagaceae</taxon>
        <taxon>Pseudobacter</taxon>
    </lineage>
</organism>
<evidence type="ECO:0000259" key="1">
    <source>
        <dbReference type="Pfam" id="PF13173"/>
    </source>
</evidence>
<proteinExistence type="predicted"/>
<dbReference type="InterPro" id="IPR041682">
    <property type="entry name" value="AAA_14"/>
</dbReference>
<dbReference type="PANTHER" id="PTHR33295:SF7">
    <property type="entry name" value="ATPASE"/>
    <property type="match status" value="1"/>
</dbReference>
<name>A0AAJ5WVN9_9BACT</name>
<protein>
    <submittedName>
        <fullName evidence="3">ATP-binding protein</fullName>
    </submittedName>
</protein>
<accession>A0AAJ5WVN9</accession>
<dbReference type="GO" id="GO:0005524">
    <property type="term" value="F:ATP binding"/>
    <property type="evidence" value="ECO:0007669"/>
    <property type="project" value="UniProtKB-KW"/>
</dbReference>